<dbReference type="Proteomes" id="UP000271603">
    <property type="component" value="Chromosome"/>
</dbReference>
<dbReference type="AlphaFoldDB" id="A0A3S4FZK8"/>
<evidence type="ECO:0000313" key="1">
    <source>
        <dbReference type="EMBL" id="VEA72239.1"/>
    </source>
</evidence>
<name>A0A3S4FZK8_SERRU</name>
<gene>
    <name evidence="1" type="primary">glxK_3</name>
    <name evidence="1" type="ORF">NCTC9419_03835</name>
</gene>
<proteinExistence type="predicted"/>
<dbReference type="InterPro" id="IPR004381">
    <property type="entry name" value="Glycerate_kinase"/>
</dbReference>
<dbReference type="Pfam" id="PF02595">
    <property type="entry name" value="Gly_kinase"/>
    <property type="match status" value="1"/>
</dbReference>
<reference evidence="1 2" key="1">
    <citation type="submission" date="2018-12" db="EMBL/GenBank/DDBJ databases">
        <authorList>
            <consortium name="Pathogen Informatics"/>
        </authorList>
    </citation>
    <scope>NUCLEOTIDE SEQUENCE [LARGE SCALE GENOMIC DNA]</scope>
    <source>
        <strain evidence="1 2">NCTC9419</strain>
    </source>
</reference>
<organism evidence="1 2">
    <name type="scientific">Serratia rubidaea</name>
    <name type="common">Serratia marinorubra</name>
    <dbReference type="NCBI Taxonomy" id="61652"/>
    <lineage>
        <taxon>Bacteria</taxon>
        <taxon>Pseudomonadati</taxon>
        <taxon>Pseudomonadota</taxon>
        <taxon>Gammaproteobacteria</taxon>
        <taxon>Enterobacterales</taxon>
        <taxon>Yersiniaceae</taxon>
        <taxon>Serratia</taxon>
    </lineage>
</organism>
<dbReference type="GO" id="GO:0008887">
    <property type="term" value="F:glycerate kinase activity"/>
    <property type="evidence" value="ECO:0007669"/>
    <property type="project" value="UniProtKB-EC"/>
</dbReference>
<sequence>MTITVACDVDNPLCGAQGASAVFGPQKGATPQMVEQLDRALRHYGELLERVTGRAVINAPAPARRAAWAPRCWAC</sequence>
<dbReference type="EMBL" id="LR134155">
    <property type="protein sequence ID" value="VEA72239.1"/>
    <property type="molecule type" value="Genomic_DNA"/>
</dbReference>
<protein>
    <submittedName>
        <fullName evidence="1">Glycerate kinase</fullName>
        <ecNumber evidence="1">2.7.1.31</ecNumber>
    </submittedName>
</protein>
<dbReference type="SUPFAM" id="SSF110738">
    <property type="entry name" value="Glycerate kinase I"/>
    <property type="match status" value="1"/>
</dbReference>
<accession>A0A3S4FZK8</accession>
<dbReference type="GO" id="GO:0031388">
    <property type="term" value="P:organic acid phosphorylation"/>
    <property type="evidence" value="ECO:0007669"/>
    <property type="project" value="InterPro"/>
</dbReference>
<dbReference type="InterPro" id="IPR036129">
    <property type="entry name" value="Glycerate_kinase_sf"/>
</dbReference>
<keyword evidence="1" id="KW-0808">Transferase</keyword>
<dbReference type="EC" id="2.7.1.31" evidence="1"/>
<dbReference type="Gene3D" id="3.90.1510.10">
    <property type="entry name" value="Glycerate kinase, domain 2"/>
    <property type="match status" value="1"/>
</dbReference>
<dbReference type="InterPro" id="IPR018193">
    <property type="entry name" value="Glyc_kinase_flavodox-like_fold"/>
</dbReference>
<dbReference type="PANTHER" id="PTHR21599:SF7">
    <property type="entry name" value="GLYCERATE 2-KINASE"/>
    <property type="match status" value="1"/>
</dbReference>
<dbReference type="PANTHER" id="PTHR21599">
    <property type="entry name" value="GLYCERATE KINASE"/>
    <property type="match status" value="1"/>
</dbReference>
<evidence type="ECO:0000313" key="2">
    <source>
        <dbReference type="Proteomes" id="UP000271603"/>
    </source>
</evidence>
<keyword evidence="1" id="KW-0418">Kinase</keyword>